<dbReference type="GO" id="GO:0005815">
    <property type="term" value="C:microtubule organizing center"/>
    <property type="evidence" value="ECO:0007669"/>
    <property type="project" value="TreeGrafter"/>
</dbReference>
<dbReference type="SUPFAM" id="SSF48371">
    <property type="entry name" value="ARM repeat"/>
    <property type="match status" value="1"/>
</dbReference>
<gene>
    <name evidence="9" type="ORF">INT47_011040</name>
</gene>
<dbReference type="InterPro" id="IPR016024">
    <property type="entry name" value="ARM-type_fold"/>
</dbReference>
<evidence type="ECO:0000256" key="3">
    <source>
        <dbReference type="ARBA" id="ARBA00022618"/>
    </source>
</evidence>
<accession>A0A8H7RE92</accession>
<dbReference type="InterPro" id="IPR011989">
    <property type="entry name" value="ARM-like"/>
</dbReference>
<reference evidence="9" key="1">
    <citation type="submission" date="2020-12" db="EMBL/GenBank/DDBJ databases">
        <title>Metabolic potential, ecology and presence of endohyphal bacteria is reflected in genomic diversity of Mucoromycotina.</title>
        <authorList>
            <person name="Muszewska A."/>
            <person name="Okrasinska A."/>
            <person name="Steczkiewicz K."/>
            <person name="Drgas O."/>
            <person name="Orlowska M."/>
            <person name="Perlinska-Lenart U."/>
            <person name="Aleksandrzak-Piekarczyk T."/>
            <person name="Szatraj K."/>
            <person name="Zielenkiewicz U."/>
            <person name="Pilsyk S."/>
            <person name="Malc E."/>
            <person name="Mieczkowski P."/>
            <person name="Kruszewska J.S."/>
            <person name="Biernat P."/>
            <person name="Pawlowska J."/>
        </authorList>
    </citation>
    <scope>NUCLEOTIDE SEQUENCE</scope>
    <source>
        <strain evidence="9">WA0000017839</strain>
    </source>
</reference>
<keyword evidence="4" id="KW-0493">Microtubule</keyword>
<organism evidence="9 10">
    <name type="scientific">Mucor saturninus</name>
    <dbReference type="NCBI Taxonomy" id="64648"/>
    <lineage>
        <taxon>Eukaryota</taxon>
        <taxon>Fungi</taxon>
        <taxon>Fungi incertae sedis</taxon>
        <taxon>Mucoromycota</taxon>
        <taxon>Mucoromycotina</taxon>
        <taxon>Mucoromycetes</taxon>
        <taxon>Mucorales</taxon>
        <taxon>Mucorineae</taxon>
        <taxon>Mucoraceae</taxon>
        <taxon>Mucor</taxon>
    </lineage>
</organism>
<dbReference type="GO" id="GO:0005876">
    <property type="term" value="C:spindle microtubule"/>
    <property type="evidence" value="ECO:0007669"/>
    <property type="project" value="TreeGrafter"/>
</dbReference>
<feature type="region of interest" description="Disordered" evidence="7">
    <location>
        <begin position="257"/>
        <end position="353"/>
    </location>
</feature>
<dbReference type="EMBL" id="JAEPRD010000017">
    <property type="protein sequence ID" value="KAG2208900.1"/>
    <property type="molecule type" value="Genomic_DNA"/>
</dbReference>
<protein>
    <recommendedName>
        <fullName evidence="8">TOG domain-containing protein</fullName>
    </recommendedName>
</protein>
<dbReference type="GO" id="GO:0051301">
    <property type="term" value="P:cell division"/>
    <property type="evidence" value="ECO:0007669"/>
    <property type="project" value="UniProtKB-KW"/>
</dbReference>
<name>A0A8H7RE92_9FUNG</name>
<evidence type="ECO:0000256" key="6">
    <source>
        <dbReference type="SAM" id="Coils"/>
    </source>
</evidence>
<keyword evidence="5" id="KW-0131">Cell cycle</keyword>
<feature type="compositionally biased region" description="Polar residues" evidence="7">
    <location>
        <begin position="259"/>
        <end position="280"/>
    </location>
</feature>
<evidence type="ECO:0000256" key="1">
    <source>
        <dbReference type="ARBA" id="ARBA00004186"/>
    </source>
</evidence>
<keyword evidence="10" id="KW-1185">Reference proteome</keyword>
<evidence type="ECO:0000256" key="4">
    <source>
        <dbReference type="ARBA" id="ARBA00022701"/>
    </source>
</evidence>
<dbReference type="GO" id="GO:0090307">
    <property type="term" value="P:mitotic spindle assembly"/>
    <property type="evidence" value="ECO:0007669"/>
    <property type="project" value="TreeGrafter"/>
</dbReference>
<evidence type="ECO:0000256" key="7">
    <source>
        <dbReference type="SAM" id="MobiDB-lite"/>
    </source>
</evidence>
<dbReference type="Gene3D" id="1.25.10.10">
    <property type="entry name" value="Leucine-rich Repeat Variant"/>
    <property type="match status" value="1"/>
</dbReference>
<dbReference type="Proteomes" id="UP000603453">
    <property type="component" value="Unassembled WGS sequence"/>
</dbReference>
<dbReference type="SMART" id="SM01349">
    <property type="entry name" value="TOG"/>
    <property type="match status" value="1"/>
</dbReference>
<keyword evidence="6" id="KW-0175">Coiled coil</keyword>
<dbReference type="PANTHER" id="PTHR21567">
    <property type="entry name" value="CLASP"/>
    <property type="match status" value="1"/>
</dbReference>
<keyword evidence="3" id="KW-0132">Cell division</keyword>
<dbReference type="GO" id="GO:0008017">
    <property type="term" value="F:microtubule binding"/>
    <property type="evidence" value="ECO:0007669"/>
    <property type="project" value="TreeGrafter"/>
</dbReference>
<sequence length="761" mass="84115">MNRPLKERVAKITSLKDVEKQYSMIPKLFKEKETDSNWEGRLEVLKNLREILRCSELLSEHKEDINAGLCKELPNIVKSISSLRSSVGVEALAFLNDLSQKLGNTLDQRTVVVIVDAMLKCSVSTKKIIMLKLDEASGEFYKNTNFHLSVLLKLCRTRSDKNVQLRQYACKNITTIVETHASKEHVKKIIDTSTGLSTIEAFLITGLSDASPAVRESCRVLFKTYNKLWPDNAGILCQSLDSATQKQLQKTVPVLRSVKASTASPKTRTGSQAPSPTTSKVLLKPKTPSPTTSKVLLKPKTPSPTTSKALLKPKTPSPTTSKENIPRPKTPSPTASRLLVNPKTPSPTTSKVLLKPKVLPPTTSKRIILRPKTPSLTTPNLLPKPKTPSPTTSKLLLKRRTPSPILSRAAMKPTVAIKAANVVKEAKATKEAKEAKAAKAAKEMNKSAEEASVLLGMLKNDDPQVQCNGLRILASRLKIVEYSPTSAGTNLPANVPNKMDLLNILMDLLTRNDRDRAVYEALMGWESIAGIFMCIMAFNYYCPTLVIAAHQRLEKPAKITEINQIYSKGLKRVKMFLKRNDPLLAKRLLDMLESLKGDQKLLDASVKQDFLLNPSYKQALQCGLLAWMNEILGDYVGLAEDEDPETLKEGEGFLDVVNGGSCAEEWFDSSQNIQSYVAFVIGSLLNTSSLDESYPLLCSMAQKLKLANPRVFANETVNSENQVRIETALMPPVITNKKPLARSAPFDDDLHVEKKQRQISA</sequence>
<comment type="caution">
    <text evidence="9">The sequence shown here is derived from an EMBL/GenBank/DDBJ whole genome shotgun (WGS) entry which is preliminary data.</text>
</comment>
<dbReference type="PANTHER" id="PTHR21567:SF9">
    <property type="entry name" value="CLIP-ASSOCIATING PROTEIN"/>
    <property type="match status" value="1"/>
</dbReference>
<dbReference type="Pfam" id="PF12348">
    <property type="entry name" value="CLASP_N"/>
    <property type="match status" value="1"/>
</dbReference>
<dbReference type="AlphaFoldDB" id="A0A8H7RE92"/>
<feature type="coiled-coil region" evidence="6">
    <location>
        <begin position="423"/>
        <end position="450"/>
    </location>
</feature>
<evidence type="ECO:0000256" key="5">
    <source>
        <dbReference type="ARBA" id="ARBA00022776"/>
    </source>
</evidence>
<dbReference type="GO" id="GO:1990023">
    <property type="term" value="C:mitotic spindle midzone"/>
    <property type="evidence" value="ECO:0007669"/>
    <property type="project" value="TreeGrafter"/>
</dbReference>
<evidence type="ECO:0000313" key="9">
    <source>
        <dbReference type="EMBL" id="KAG2208900.1"/>
    </source>
</evidence>
<dbReference type="InterPro" id="IPR034085">
    <property type="entry name" value="TOG"/>
</dbReference>
<comment type="subcellular location">
    <subcellularLocation>
        <location evidence="1">Cytoplasm</location>
        <location evidence="1">Cytoskeleton</location>
        <location evidence="1">Spindle</location>
    </subcellularLocation>
</comment>
<comment type="similarity">
    <text evidence="2">Belongs to the CLASP family.</text>
</comment>
<evidence type="ECO:0000313" key="10">
    <source>
        <dbReference type="Proteomes" id="UP000603453"/>
    </source>
</evidence>
<dbReference type="OrthoDB" id="46159at2759"/>
<feature type="region of interest" description="Disordered" evidence="7">
    <location>
        <begin position="370"/>
        <end position="394"/>
    </location>
</feature>
<evidence type="ECO:0000259" key="8">
    <source>
        <dbReference type="SMART" id="SM01349"/>
    </source>
</evidence>
<proteinExistence type="inferred from homology"/>
<feature type="compositionally biased region" description="Low complexity" evidence="7">
    <location>
        <begin position="371"/>
        <end position="394"/>
    </location>
</feature>
<dbReference type="GO" id="GO:0005881">
    <property type="term" value="C:cytoplasmic microtubule"/>
    <property type="evidence" value="ECO:0007669"/>
    <property type="project" value="TreeGrafter"/>
</dbReference>
<dbReference type="InterPro" id="IPR024395">
    <property type="entry name" value="CLASP_N_dom"/>
</dbReference>
<keyword evidence="5" id="KW-0498">Mitosis</keyword>
<feature type="domain" description="TOG" evidence="8">
    <location>
        <begin position="11"/>
        <end position="261"/>
    </location>
</feature>
<evidence type="ECO:0000256" key="2">
    <source>
        <dbReference type="ARBA" id="ARBA00009549"/>
    </source>
</evidence>